<evidence type="ECO:0000256" key="1">
    <source>
        <dbReference type="RuleBase" id="RU365079"/>
    </source>
</evidence>
<reference evidence="4 5" key="1">
    <citation type="submission" date="2019-03" db="EMBL/GenBank/DDBJ databases">
        <authorList>
            <person name="Gaulin E."/>
            <person name="Dumas B."/>
        </authorList>
    </citation>
    <scope>NUCLEOTIDE SEQUENCE [LARGE SCALE GENOMIC DNA]</scope>
    <source>
        <strain evidence="4">CBS 568.67</strain>
    </source>
</reference>
<dbReference type="SMART" id="SM00577">
    <property type="entry name" value="CPDc"/>
    <property type="match status" value="1"/>
</dbReference>
<dbReference type="PROSITE" id="PS50969">
    <property type="entry name" value="FCP1"/>
    <property type="match status" value="1"/>
</dbReference>
<dbReference type="PANTHER" id="PTHR12210">
    <property type="entry name" value="DULLARD PROTEIN PHOSPHATASE"/>
    <property type="match status" value="1"/>
</dbReference>
<keyword evidence="1" id="KW-0496">Mitochondrion</keyword>
<comment type="similarity">
    <text evidence="1">Belongs to the TIM50 family.</text>
</comment>
<dbReference type="GO" id="GO:0015031">
    <property type="term" value="P:protein transport"/>
    <property type="evidence" value="ECO:0007669"/>
    <property type="project" value="UniProtKB-KW"/>
</dbReference>
<dbReference type="AlphaFoldDB" id="A0A485L1N6"/>
<dbReference type="OrthoDB" id="277011at2759"/>
<accession>A0A485L1N6</accession>
<gene>
    <name evidence="4" type="primary">Aste57867_14509</name>
    <name evidence="3" type="ORF">As57867_014455</name>
    <name evidence="4" type="ORF">ASTE57867_14509</name>
</gene>
<dbReference type="InterPro" id="IPR023214">
    <property type="entry name" value="HAD_sf"/>
</dbReference>
<comment type="subcellular location">
    <subcellularLocation>
        <location evidence="1">Mitochondrion inner membrane</location>
        <topology evidence="1">Single-pass membrane protein</topology>
    </subcellularLocation>
</comment>
<comment type="subunit">
    <text evidence="1">Component of the TIM23 complex.</text>
</comment>
<proteinExistence type="inferred from homology"/>
<dbReference type="InterPro" id="IPR050365">
    <property type="entry name" value="TIM50"/>
</dbReference>
<organism evidence="4 5">
    <name type="scientific">Aphanomyces stellatus</name>
    <dbReference type="NCBI Taxonomy" id="120398"/>
    <lineage>
        <taxon>Eukaryota</taxon>
        <taxon>Sar</taxon>
        <taxon>Stramenopiles</taxon>
        <taxon>Oomycota</taxon>
        <taxon>Saprolegniomycetes</taxon>
        <taxon>Saprolegniales</taxon>
        <taxon>Verrucalvaceae</taxon>
        <taxon>Aphanomyces</taxon>
    </lineage>
</organism>
<keyword evidence="1" id="KW-0653">Protein transport</keyword>
<dbReference type="SUPFAM" id="SSF56784">
    <property type="entry name" value="HAD-like"/>
    <property type="match status" value="1"/>
</dbReference>
<keyword evidence="1" id="KW-0813">Transport</keyword>
<feature type="domain" description="FCP1 homology" evidence="2">
    <location>
        <begin position="185"/>
        <end position="347"/>
    </location>
</feature>
<keyword evidence="1" id="KW-0809">Transit peptide</keyword>
<evidence type="ECO:0000259" key="2">
    <source>
        <dbReference type="PROSITE" id="PS50969"/>
    </source>
</evidence>
<dbReference type="InterPro" id="IPR036412">
    <property type="entry name" value="HAD-like_sf"/>
</dbReference>
<dbReference type="InterPro" id="IPR004274">
    <property type="entry name" value="FCP1_dom"/>
</dbReference>
<keyword evidence="1" id="KW-0811">Translocation</keyword>
<protein>
    <recommendedName>
        <fullName evidence="1">Mitochondrial import inner membrane translocase subunit TIM50</fullName>
    </recommendedName>
</protein>
<keyword evidence="5" id="KW-1185">Reference proteome</keyword>
<dbReference type="CDD" id="cd07521">
    <property type="entry name" value="HAD_FCP1-like"/>
    <property type="match status" value="1"/>
</dbReference>
<name>A0A485L1N6_9STRA</name>
<dbReference type="EMBL" id="VJMH01005544">
    <property type="protein sequence ID" value="KAF0694633.1"/>
    <property type="molecule type" value="Genomic_DNA"/>
</dbReference>
<dbReference type="EMBL" id="CAADRA010005565">
    <property type="protein sequence ID" value="VFT91331.1"/>
    <property type="molecule type" value="Genomic_DNA"/>
</dbReference>
<evidence type="ECO:0000313" key="4">
    <source>
        <dbReference type="EMBL" id="VFT91331.1"/>
    </source>
</evidence>
<evidence type="ECO:0000313" key="3">
    <source>
        <dbReference type="EMBL" id="KAF0694633.1"/>
    </source>
</evidence>
<comment type="function">
    <text evidence="1">Essential component of the TIM23 complex, a complex that mediates the translocation of transit peptide-containing proteins across the mitochondrial inner membrane.</text>
</comment>
<dbReference type="GO" id="GO:0005744">
    <property type="term" value="C:TIM23 mitochondrial import inner membrane translocase complex"/>
    <property type="evidence" value="ECO:0007669"/>
    <property type="project" value="UniProtKB-UniRule"/>
</dbReference>
<dbReference type="Gene3D" id="3.40.50.1000">
    <property type="entry name" value="HAD superfamily/HAD-like"/>
    <property type="match status" value="1"/>
</dbReference>
<evidence type="ECO:0000313" key="5">
    <source>
        <dbReference type="Proteomes" id="UP000332933"/>
    </source>
</evidence>
<sequence length="378" mass="42799">MSTEKDDDVLGWIEEAWDAILRVFCLADPHGDAVVDAMLLKGQMPRRAPQPTTPRDVATVATEDPQRVFFLVDDHPIRSMEVHMGESINELHHLVLLIVKIDRGIDGREIRATPTGKFWLDGTHTALSAKLKANESLPHGHCQRIYEALQLQVASKDILLDGTWCAWVDKEFKSLVRLGSISQPHALQRKCLVLDLDRTLWYRSFTPFETADFAATLQMTHSRAKRVVYVSVRPGVRHLLRSLAPHYDIVVFTASDRKFTESLIDHIDPDRHIQCRLYRDSCSLLTETGGVVKDLTLFGRSMKNVVLVDDNPHVCGPHTANAWICSEYFGNKEDKELYHITTNLQRLRYVEDIRQHLTTLSTPPSLSDVLPPSKSVAA</sequence>
<dbReference type="Proteomes" id="UP000332933">
    <property type="component" value="Unassembled WGS sequence"/>
</dbReference>
<reference evidence="3" key="2">
    <citation type="submission" date="2019-06" db="EMBL/GenBank/DDBJ databases">
        <title>Genomics analysis of Aphanomyces spp. identifies a new class of oomycete effector associated with host adaptation.</title>
        <authorList>
            <person name="Gaulin E."/>
        </authorList>
    </citation>
    <scope>NUCLEOTIDE SEQUENCE</scope>
    <source>
        <strain evidence="3">CBS 578.67</strain>
    </source>
</reference>
<dbReference type="Pfam" id="PF03031">
    <property type="entry name" value="NIF"/>
    <property type="match status" value="1"/>
</dbReference>